<gene>
    <name evidence="9" type="ORF">MUCCIDRAFT_162909</name>
</gene>
<dbReference type="GO" id="GO:0005634">
    <property type="term" value="C:nucleus"/>
    <property type="evidence" value="ECO:0007669"/>
    <property type="project" value="UniProtKB-SubCell"/>
</dbReference>
<dbReference type="Gene3D" id="1.10.10.60">
    <property type="entry name" value="Homeodomain-like"/>
    <property type="match status" value="1"/>
</dbReference>
<dbReference type="PANTHER" id="PTHR24208:SF166">
    <property type="entry name" value="LIM HOMEOBOX TRANSCRIPTION FACTOR 1 ALPHA, ISOFORM B"/>
    <property type="match status" value="1"/>
</dbReference>
<comment type="caution">
    <text evidence="9">The sequence shown here is derived from an EMBL/GenBank/DDBJ whole genome shotgun (WGS) entry which is preliminary data.</text>
</comment>
<dbReference type="Pfam" id="PF00046">
    <property type="entry name" value="Homeodomain"/>
    <property type="match status" value="1"/>
</dbReference>
<dbReference type="SUPFAM" id="SSF46689">
    <property type="entry name" value="Homeodomain-like"/>
    <property type="match status" value="1"/>
</dbReference>
<evidence type="ECO:0000256" key="7">
    <source>
        <dbReference type="SAM" id="MobiDB-lite"/>
    </source>
</evidence>
<keyword evidence="10" id="KW-1185">Reference proteome</keyword>
<dbReference type="InterPro" id="IPR050453">
    <property type="entry name" value="LIM_Homeobox_TF"/>
</dbReference>
<feature type="compositionally biased region" description="Polar residues" evidence="7">
    <location>
        <begin position="63"/>
        <end position="74"/>
    </location>
</feature>
<reference evidence="9 10" key="1">
    <citation type="submission" date="2015-06" db="EMBL/GenBank/DDBJ databases">
        <title>Expansion of signal transduction pathways in fungi by whole-genome duplication.</title>
        <authorList>
            <consortium name="DOE Joint Genome Institute"/>
            <person name="Corrochano L.M."/>
            <person name="Kuo A."/>
            <person name="Marcet-Houben M."/>
            <person name="Polaino S."/>
            <person name="Salamov A."/>
            <person name="Villalobos J.M."/>
            <person name="Alvarez M.I."/>
            <person name="Avalos J."/>
            <person name="Benito E.P."/>
            <person name="Benoit I."/>
            <person name="Burger G."/>
            <person name="Camino L.P."/>
            <person name="Canovas D."/>
            <person name="Cerda-Olmedo E."/>
            <person name="Cheng J.-F."/>
            <person name="Dominguez A."/>
            <person name="Elias M."/>
            <person name="Eslava A.P."/>
            <person name="Glaser F."/>
            <person name="Grimwood J."/>
            <person name="Gutierrez G."/>
            <person name="Heitman J."/>
            <person name="Henrissat B."/>
            <person name="Iturriaga E.A."/>
            <person name="Lang B.F."/>
            <person name="Lavin J.L."/>
            <person name="Lee S."/>
            <person name="Li W."/>
            <person name="Lindquist E."/>
            <person name="Lopez-Garcia S."/>
            <person name="Luque E.M."/>
            <person name="Marcos A.T."/>
            <person name="Martin J."/>
            <person name="Mccluskey K."/>
            <person name="Medina H.R."/>
            <person name="Miralles-Duran A."/>
            <person name="Miyazaki A."/>
            <person name="Munoz-Torres E."/>
            <person name="Oguiza J.A."/>
            <person name="Ohm R."/>
            <person name="Olmedo M."/>
            <person name="Orejas M."/>
            <person name="Ortiz-Castellanos L."/>
            <person name="Pisabarro A.G."/>
            <person name="Rodriguez-Romero J."/>
            <person name="Ruiz-Herrera J."/>
            <person name="Ruiz-Vazquez R."/>
            <person name="Sanz C."/>
            <person name="Schackwitz W."/>
            <person name="Schmutz J."/>
            <person name="Shahriari M."/>
            <person name="Shelest E."/>
            <person name="Silva-Franco F."/>
            <person name="Soanes D."/>
            <person name="Syed K."/>
            <person name="Tagua V.G."/>
            <person name="Talbot N.J."/>
            <person name="Thon M."/>
            <person name="De Vries R.P."/>
            <person name="Wiebenga A."/>
            <person name="Yadav J.S."/>
            <person name="Braun E.L."/>
            <person name="Baker S."/>
            <person name="Garre V."/>
            <person name="Horwitz B."/>
            <person name="Torres-Martinez S."/>
            <person name="Idnurm A."/>
            <person name="Herrera-Estrella A."/>
            <person name="Gabaldon T."/>
            <person name="Grigoriev I.V."/>
        </authorList>
    </citation>
    <scope>NUCLEOTIDE SEQUENCE [LARGE SCALE GENOMIC DNA]</scope>
    <source>
        <strain evidence="9 10">CBS 277.49</strain>
    </source>
</reference>
<dbReference type="OrthoDB" id="6159439at2759"/>
<organism evidence="9 10">
    <name type="scientific">Mucor lusitanicus CBS 277.49</name>
    <dbReference type="NCBI Taxonomy" id="747725"/>
    <lineage>
        <taxon>Eukaryota</taxon>
        <taxon>Fungi</taxon>
        <taxon>Fungi incertae sedis</taxon>
        <taxon>Mucoromycota</taxon>
        <taxon>Mucoromycotina</taxon>
        <taxon>Mucoromycetes</taxon>
        <taxon>Mucorales</taxon>
        <taxon>Mucorineae</taxon>
        <taxon>Mucoraceae</taxon>
        <taxon>Mucor</taxon>
    </lineage>
</organism>
<evidence type="ECO:0000313" key="10">
    <source>
        <dbReference type="Proteomes" id="UP000077051"/>
    </source>
</evidence>
<evidence type="ECO:0000256" key="5">
    <source>
        <dbReference type="PROSITE-ProRule" id="PRU00108"/>
    </source>
</evidence>
<feature type="region of interest" description="Disordered" evidence="7">
    <location>
        <begin position="299"/>
        <end position="375"/>
    </location>
</feature>
<keyword evidence="2 5" id="KW-0238">DNA-binding</keyword>
<dbReference type="EMBL" id="AMYB01000004">
    <property type="protein sequence ID" value="OAD03334.1"/>
    <property type="molecule type" value="Genomic_DNA"/>
</dbReference>
<feature type="compositionally biased region" description="Acidic residues" evidence="7">
    <location>
        <begin position="150"/>
        <end position="171"/>
    </location>
</feature>
<dbReference type="InterPro" id="IPR009057">
    <property type="entry name" value="Homeodomain-like_sf"/>
</dbReference>
<keyword evidence="4 5" id="KW-0539">Nucleus</keyword>
<evidence type="ECO:0000256" key="1">
    <source>
        <dbReference type="ARBA" id="ARBA00004123"/>
    </source>
</evidence>
<keyword evidence="3 5" id="KW-0371">Homeobox</keyword>
<feature type="DNA-binding region" description="Homeobox" evidence="5">
    <location>
        <begin position="80"/>
        <end position="139"/>
    </location>
</feature>
<dbReference type="PANTHER" id="PTHR24208">
    <property type="entry name" value="LIM/HOMEOBOX PROTEIN LHX"/>
    <property type="match status" value="1"/>
</dbReference>
<sequence>MTRPKRRLTSSKVPQKVALPAYRYSPSKSPSPDEAPQLPGSAADSDRGESMPPDSPDQDESGTDQSHSTTSSSGDFPRMPVRPRQRFAADEISAMEKVYRRNKRPSNEIKQRLARRFGTSVNRIQIWFQNRRAKKKKRNNNPGNQREATTADEQEGSDDDDDTTPSDDPEQPEASTSLPSSKRQKTSQKSSATPPVVPGSSSSATKKWKKQKMPAVPAATVPATHSLLPSGSYTVAYPGYAPVPMQPMDPPNVPNTPIPNESFLFQSHHPQHPSHARGYFVPSKYDWRHPHIIHPSLAPAFQELHPTEKPPRYVDPKKVIKPESYQPVMDHLDEQGPSSSIRPPSRKGKQKQKATETIGSNPEQGSSEEQVKGDL</sequence>
<dbReference type="SMART" id="SM00389">
    <property type="entry name" value="HOX"/>
    <property type="match status" value="1"/>
</dbReference>
<dbReference type="PROSITE" id="PS50071">
    <property type="entry name" value="HOMEOBOX_2"/>
    <property type="match status" value="1"/>
</dbReference>
<dbReference type="AlphaFoldDB" id="A0A168LBK7"/>
<dbReference type="GO" id="GO:0000977">
    <property type="term" value="F:RNA polymerase II transcription regulatory region sequence-specific DNA binding"/>
    <property type="evidence" value="ECO:0007669"/>
    <property type="project" value="TreeGrafter"/>
</dbReference>
<protein>
    <submittedName>
        <fullName evidence="9">Homeodomain-like DNA binding domain-containing transcription factor</fullName>
    </submittedName>
</protein>
<proteinExistence type="predicted"/>
<dbReference type="CDD" id="cd00086">
    <property type="entry name" value="homeodomain"/>
    <property type="match status" value="1"/>
</dbReference>
<feature type="compositionally biased region" description="Basic and acidic residues" evidence="7">
    <location>
        <begin position="305"/>
        <end position="321"/>
    </location>
</feature>
<feature type="region of interest" description="Disordered" evidence="7">
    <location>
        <begin position="1"/>
        <end position="211"/>
    </location>
</feature>
<evidence type="ECO:0000313" key="9">
    <source>
        <dbReference type="EMBL" id="OAD03334.1"/>
    </source>
</evidence>
<evidence type="ECO:0000256" key="2">
    <source>
        <dbReference type="ARBA" id="ARBA00023125"/>
    </source>
</evidence>
<evidence type="ECO:0000256" key="6">
    <source>
        <dbReference type="RuleBase" id="RU000682"/>
    </source>
</evidence>
<comment type="subcellular location">
    <subcellularLocation>
        <location evidence="1 5 6">Nucleus</location>
    </subcellularLocation>
</comment>
<dbReference type="GO" id="GO:0000981">
    <property type="term" value="F:DNA-binding transcription factor activity, RNA polymerase II-specific"/>
    <property type="evidence" value="ECO:0007669"/>
    <property type="project" value="TreeGrafter"/>
</dbReference>
<name>A0A168LBK7_MUCCL</name>
<evidence type="ECO:0000256" key="4">
    <source>
        <dbReference type="ARBA" id="ARBA00023242"/>
    </source>
</evidence>
<evidence type="ECO:0000256" key="3">
    <source>
        <dbReference type="ARBA" id="ARBA00023155"/>
    </source>
</evidence>
<dbReference type="Proteomes" id="UP000077051">
    <property type="component" value="Unassembled WGS sequence"/>
</dbReference>
<dbReference type="InterPro" id="IPR001356">
    <property type="entry name" value="HD"/>
</dbReference>
<feature type="domain" description="Homeobox" evidence="8">
    <location>
        <begin position="78"/>
        <end position="138"/>
    </location>
</feature>
<dbReference type="STRING" id="747725.A0A168LBK7"/>
<evidence type="ECO:0000259" key="8">
    <source>
        <dbReference type="PROSITE" id="PS50071"/>
    </source>
</evidence>
<feature type="compositionally biased region" description="Polar residues" evidence="7">
    <location>
        <begin position="355"/>
        <end position="368"/>
    </location>
</feature>
<accession>A0A168LBK7</accession>
<dbReference type="VEuPathDB" id="FungiDB:MUCCIDRAFT_162909"/>